<comment type="subcellular location">
    <subcellularLocation>
        <location evidence="3">Cytoplasm</location>
    </subcellularLocation>
</comment>
<gene>
    <name evidence="3 7" type="primary">rsgA</name>
    <name evidence="7" type="ORF">KDK95_22450</name>
</gene>
<keyword evidence="1 3" id="KW-0547">Nucleotide-binding</keyword>
<feature type="compositionally biased region" description="Basic and acidic residues" evidence="4">
    <location>
        <begin position="1"/>
        <end position="24"/>
    </location>
</feature>
<dbReference type="GO" id="GO:0019843">
    <property type="term" value="F:rRNA binding"/>
    <property type="evidence" value="ECO:0007669"/>
    <property type="project" value="UniProtKB-KW"/>
</dbReference>
<feature type="binding site" evidence="3">
    <location>
        <position position="391"/>
    </location>
    <ligand>
        <name>Zn(2+)</name>
        <dbReference type="ChEBI" id="CHEBI:29105"/>
    </ligand>
</feature>
<dbReference type="InterPro" id="IPR004881">
    <property type="entry name" value="Ribosome_biogen_GTPase_RsgA"/>
</dbReference>
<evidence type="ECO:0000256" key="2">
    <source>
        <dbReference type="ARBA" id="ARBA00023134"/>
    </source>
</evidence>
<feature type="compositionally biased region" description="Basic and acidic residues" evidence="4">
    <location>
        <begin position="71"/>
        <end position="85"/>
    </location>
</feature>
<dbReference type="InterPro" id="IPR010914">
    <property type="entry name" value="RsgA_GTPase_dom"/>
</dbReference>
<feature type="compositionally biased region" description="Basic and acidic residues" evidence="4">
    <location>
        <begin position="34"/>
        <end position="61"/>
    </location>
</feature>
<comment type="similarity">
    <text evidence="3">Belongs to the TRAFAC class YlqF/YawG GTPase family. RsgA subfamily.</text>
</comment>
<dbReference type="InterPro" id="IPR030378">
    <property type="entry name" value="G_CP_dom"/>
</dbReference>
<reference evidence="7" key="1">
    <citation type="submission" date="2021-04" db="EMBL/GenBank/DDBJ databases">
        <title>Genome based classification of Actinospica acidithermotolerans sp. nov., an actinobacterium isolated from an Indonesian hot spring.</title>
        <authorList>
            <person name="Kusuma A.B."/>
            <person name="Putra K.E."/>
            <person name="Nafisah S."/>
            <person name="Loh J."/>
            <person name="Nouioui I."/>
            <person name="Goodfellow M."/>
        </authorList>
    </citation>
    <scope>NUCLEOTIDE SEQUENCE</scope>
    <source>
        <strain evidence="7">MGRD01-02</strain>
    </source>
</reference>
<keyword evidence="8" id="KW-1185">Reference proteome</keyword>
<feature type="binding site" evidence="3">
    <location>
        <begin position="258"/>
        <end position="261"/>
    </location>
    <ligand>
        <name>GTP</name>
        <dbReference type="ChEBI" id="CHEBI:37565"/>
    </ligand>
</feature>
<dbReference type="PROSITE" id="PS51721">
    <property type="entry name" value="G_CP"/>
    <property type="match status" value="1"/>
</dbReference>
<feature type="domain" description="CP-type G" evidence="6">
    <location>
        <begin position="209"/>
        <end position="367"/>
    </location>
</feature>
<dbReference type="Proteomes" id="UP000676325">
    <property type="component" value="Unassembled WGS sequence"/>
</dbReference>
<dbReference type="NCBIfam" id="TIGR00157">
    <property type="entry name" value="ribosome small subunit-dependent GTPase A"/>
    <property type="match status" value="1"/>
</dbReference>
<dbReference type="HAMAP" id="MF_01820">
    <property type="entry name" value="GTPase_RsgA"/>
    <property type="match status" value="1"/>
</dbReference>
<feature type="binding site" evidence="3">
    <location>
        <position position="395"/>
    </location>
    <ligand>
        <name>Zn(2+)</name>
        <dbReference type="ChEBI" id="CHEBI:29105"/>
    </ligand>
</feature>
<dbReference type="AlphaFoldDB" id="A0A941EA80"/>
<dbReference type="PROSITE" id="PS50936">
    <property type="entry name" value="ENGC_GTPASE"/>
    <property type="match status" value="1"/>
</dbReference>
<keyword evidence="3" id="KW-0699">rRNA-binding</keyword>
<feature type="binding site" evidence="3">
    <location>
        <begin position="304"/>
        <end position="312"/>
    </location>
    <ligand>
        <name>GTP</name>
        <dbReference type="ChEBI" id="CHEBI:37565"/>
    </ligand>
</feature>
<dbReference type="GO" id="GO:0042274">
    <property type="term" value="P:ribosomal small subunit biogenesis"/>
    <property type="evidence" value="ECO:0007669"/>
    <property type="project" value="UniProtKB-UniRule"/>
</dbReference>
<comment type="cofactor">
    <cofactor evidence="3">
        <name>Zn(2+)</name>
        <dbReference type="ChEBI" id="CHEBI:29105"/>
    </cofactor>
    <text evidence="3">Binds 1 zinc ion per subunit.</text>
</comment>
<dbReference type="InterPro" id="IPR027417">
    <property type="entry name" value="P-loop_NTPase"/>
</dbReference>
<comment type="subunit">
    <text evidence="3">Monomer. Associates with 30S ribosomal subunit, binds 16S rRNA.</text>
</comment>
<comment type="caution">
    <text evidence="7">The sequence shown here is derived from an EMBL/GenBank/DDBJ whole genome shotgun (WGS) entry which is preliminary data.</text>
</comment>
<dbReference type="EC" id="3.6.1.-" evidence="3"/>
<dbReference type="EMBL" id="JAGSOH010000074">
    <property type="protein sequence ID" value="MBR7829085.1"/>
    <property type="molecule type" value="Genomic_DNA"/>
</dbReference>
<keyword evidence="3" id="KW-0963">Cytoplasm</keyword>
<evidence type="ECO:0000259" key="6">
    <source>
        <dbReference type="PROSITE" id="PS51721"/>
    </source>
</evidence>
<feature type="domain" description="EngC GTPase" evidence="5">
    <location>
        <begin position="218"/>
        <end position="365"/>
    </location>
</feature>
<feature type="binding site" evidence="3">
    <location>
        <position position="397"/>
    </location>
    <ligand>
        <name>Zn(2+)</name>
        <dbReference type="ChEBI" id="CHEBI:29105"/>
    </ligand>
</feature>
<dbReference type="PANTHER" id="PTHR32120">
    <property type="entry name" value="SMALL RIBOSOMAL SUBUNIT BIOGENESIS GTPASE RSGA"/>
    <property type="match status" value="1"/>
</dbReference>
<proteinExistence type="inferred from homology"/>
<evidence type="ECO:0000313" key="7">
    <source>
        <dbReference type="EMBL" id="MBR7829085.1"/>
    </source>
</evidence>
<keyword evidence="3" id="KW-0479">Metal-binding</keyword>
<evidence type="ECO:0000259" key="5">
    <source>
        <dbReference type="PROSITE" id="PS50936"/>
    </source>
</evidence>
<dbReference type="GO" id="GO:0046872">
    <property type="term" value="F:metal ion binding"/>
    <property type="evidence" value="ECO:0007669"/>
    <property type="project" value="UniProtKB-KW"/>
</dbReference>
<feature type="region of interest" description="Disordered" evidence="4">
    <location>
        <begin position="1"/>
        <end position="88"/>
    </location>
</feature>
<comment type="function">
    <text evidence="3">One of several proteins that assist in the late maturation steps of the functional core of the 30S ribosomal subunit. Helps release RbfA from mature subunits. May play a role in the assembly of ribosomal proteins into the subunit. Circularly permuted GTPase that catalyzes slow GTP hydrolysis, GTPase activity is stimulated by the 30S ribosomal subunit.</text>
</comment>
<keyword evidence="3" id="KW-0690">Ribosome biogenesis</keyword>
<keyword evidence="3" id="KW-0378">Hydrolase</keyword>
<dbReference type="Pfam" id="PF03193">
    <property type="entry name" value="RsgA_GTPase"/>
    <property type="match status" value="1"/>
</dbReference>
<evidence type="ECO:0000256" key="1">
    <source>
        <dbReference type="ARBA" id="ARBA00022741"/>
    </source>
</evidence>
<accession>A0A941EA80</accession>
<sequence>MPYRPTRDDGERPACRPSRDDGGRRASAATGQRSPERTPYRFSRDDGERPACRPTRDDGGRRASAATGQRSPERTPYRRTRDDGGRLCVPAWSAPLVRRGRDFDEDDVRVRANPRGSRPRTKIRPAQEDAADAMVLAVDRGRYTCLVSSGEREGAEVTAMKARELGRKGVVVGDRVSLVGDLRGGPDSLARVVRVQPRQHVLRRTADDTDPVERVIVANSDQLVIVTALADPEPRPRMIDRCLVAALEAGLATVLCLTKADLADPSPLLAAYQPLGVTVVVTERGGDLTTLRQELAGKTSVLVGHSGVGKSTLVNALIPGADRVVGVVNDVTGRGRHTSTSAVALRLPETEELPGGWVIDTPGVRSFGLAHVSPEAVVAAFPDLAAITAECPRGCTHMADAPDCLLDETEGVDPARLDSLRRLLTALTSGD</sequence>
<dbReference type="GO" id="GO:0005737">
    <property type="term" value="C:cytoplasm"/>
    <property type="evidence" value="ECO:0007669"/>
    <property type="project" value="UniProtKB-SubCell"/>
</dbReference>
<keyword evidence="2 3" id="KW-0342">GTP-binding</keyword>
<protein>
    <recommendedName>
        <fullName evidence="3">Small ribosomal subunit biogenesis GTPase RsgA</fullName>
        <ecNumber evidence="3">3.6.1.-</ecNumber>
    </recommendedName>
</protein>
<dbReference type="GO" id="GO:0003924">
    <property type="term" value="F:GTPase activity"/>
    <property type="evidence" value="ECO:0007669"/>
    <property type="project" value="UniProtKB-UniRule"/>
</dbReference>
<evidence type="ECO:0000313" key="8">
    <source>
        <dbReference type="Proteomes" id="UP000676325"/>
    </source>
</evidence>
<evidence type="ECO:0000256" key="4">
    <source>
        <dbReference type="SAM" id="MobiDB-lite"/>
    </source>
</evidence>
<keyword evidence="3" id="KW-0694">RNA-binding</keyword>
<dbReference type="Gene3D" id="3.40.50.300">
    <property type="entry name" value="P-loop containing nucleotide triphosphate hydrolases"/>
    <property type="match status" value="1"/>
</dbReference>
<evidence type="ECO:0000256" key="3">
    <source>
        <dbReference type="HAMAP-Rule" id="MF_01820"/>
    </source>
</evidence>
<feature type="binding site" evidence="3">
    <location>
        <position position="404"/>
    </location>
    <ligand>
        <name>Zn(2+)</name>
        <dbReference type="ChEBI" id="CHEBI:29105"/>
    </ligand>
</feature>
<dbReference type="PANTHER" id="PTHR32120:SF11">
    <property type="entry name" value="SMALL RIBOSOMAL SUBUNIT BIOGENESIS GTPASE RSGA 1, MITOCHONDRIAL-RELATED"/>
    <property type="match status" value="1"/>
</dbReference>
<name>A0A941EA80_9ACTN</name>
<keyword evidence="3" id="KW-0862">Zinc</keyword>
<organism evidence="7 8">
    <name type="scientific">Actinospica acidithermotolerans</name>
    <dbReference type="NCBI Taxonomy" id="2828514"/>
    <lineage>
        <taxon>Bacteria</taxon>
        <taxon>Bacillati</taxon>
        <taxon>Actinomycetota</taxon>
        <taxon>Actinomycetes</taxon>
        <taxon>Catenulisporales</taxon>
        <taxon>Actinospicaceae</taxon>
        <taxon>Actinospica</taxon>
    </lineage>
</organism>
<dbReference type="CDD" id="cd01854">
    <property type="entry name" value="YjeQ_EngC"/>
    <property type="match status" value="1"/>
</dbReference>
<dbReference type="SUPFAM" id="SSF52540">
    <property type="entry name" value="P-loop containing nucleoside triphosphate hydrolases"/>
    <property type="match status" value="1"/>
</dbReference>
<dbReference type="GO" id="GO:0005525">
    <property type="term" value="F:GTP binding"/>
    <property type="evidence" value="ECO:0007669"/>
    <property type="project" value="UniProtKB-UniRule"/>
</dbReference>